<protein>
    <submittedName>
        <fullName evidence="2">Uncharacterized protein</fullName>
    </submittedName>
</protein>
<accession>A0A6N2CB10</accession>
<feature type="compositionally biased region" description="Basic residues" evidence="1">
    <location>
        <begin position="1"/>
        <end position="13"/>
    </location>
</feature>
<dbReference type="EMBL" id="RXGB01000326">
    <property type="protein sequence ID" value="TMX03949.1"/>
    <property type="molecule type" value="Genomic_DNA"/>
</dbReference>
<feature type="compositionally biased region" description="Polar residues" evidence="1">
    <location>
        <begin position="68"/>
        <end position="84"/>
    </location>
</feature>
<name>A0A6N2CB10_SOLCI</name>
<feature type="region of interest" description="Disordered" evidence="1">
    <location>
        <begin position="1"/>
        <end position="84"/>
    </location>
</feature>
<sequence>MKGIGRGHGRRKVNSGSDGAGGGHENFQEREHFGTTSQPPVQQIRVAEVSLETGHAPNPSQRRLHAEQISSDPLQRTSLGTQSS</sequence>
<gene>
    <name evidence="2" type="ORF">EJD97_012774</name>
</gene>
<organism evidence="2">
    <name type="scientific">Solanum chilense</name>
    <name type="common">Tomato</name>
    <name type="synonym">Lycopersicon chilense</name>
    <dbReference type="NCBI Taxonomy" id="4083"/>
    <lineage>
        <taxon>Eukaryota</taxon>
        <taxon>Viridiplantae</taxon>
        <taxon>Streptophyta</taxon>
        <taxon>Embryophyta</taxon>
        <taxon>Tracheophyta</taxon>
        <taxon>Spermatophyta</taxon>
        <taxon>Magnoliopsida</taxon>
        <taxon>eudicotyledons</taxon>
        <taxon>Gunneridae</taxon>
        <taxon>Pentapetalae</taxon>
        <taxon>asterids</taxon>
        <taxon>lamiids</taxon>
        <taxon>Solanales</taxon>
        <taxon>Solanaceae</taxon>
        <taxon>Solanoideae</taxon>
        <taxon>Solaneae</taxon>
        <taxon>Solanum</taxon>
        <taxon>Solanum subgen. Lycopersicon</taxon>
    </lineage>
</organism>
<evidence type="ECO:0000313" key="2">
    <source>
        <dbReference type="EMBL" id="TMX03949.1"/>
    </source>
</evidence>
<reference evidence="2" key="1">
    <citation type="submission" date="2019-05" db="EMBL/GenBank/DDBJ databases">
        <title>The de novo reference genome and transcriptome assemblies of the wild tomato species Solanum chilense.</title>
        <authorList>
            <person name="Stam R."/>
            <person name="Nosenko T."/>
            <person name="Hoerger A.C."/>
            <person name="Stephan W."/>
            <person name="Seidel M.A."/>
            <person name="Kuhn J.M.M."/>
            <person name="Haberer G."/>
            <person name="Tellier A."/>
        </authorList>
    </citation>
    <scope>NUCLEOTIDE SEQUENCE</scope>
    <source>
        <tissue evidence="2">Mature leaves</tissue>
    </source>
</reference>
<dbReference type="AlphaFoldDB" id="A0A6N2CB10"/>
<evidence type="ECO:0000256" key="1">
    <source>
        <dbReference type="SAM" id="MobiDB-lite"/>
    </source>
</evidence>
<proteinExistence type="predicted"/>
<comment type="caution">
    <text evidence="2">The sequence shown here is derived from an EMBL/GenBank/DDBJ whole genome shotgun (WGS) entry which is preliminary data.</text>
</comment>